<protein>
    <submittedName>
        <fullName evidence="6">LysR family transcriptional regulator</fullName>
    </submittedName>
</protein>
<evidence type="ECO:0000256" key="1">
    <source>
        <dbReference type="ARBA" id="ARBA00009437"/>
    </source>
</evidence>
<dbReference type="FunFam" id="1.10.10.10:FF:000001">
    <property type="entry name" value="LysR family transcriptional regulator"/>
    <property type="match status" value="1"/>
</dbReference>
<dbReference type="EMBL" id="WIND01000001">
    <property type="protein sequence ID" value="MSU88492.1"/>
    <property type="molecule type" value="Genomic_DNA"/>
</dbReference>
<dbReference type="PANTHER" id="PTHR30346:SF0">
    <property type="entry name" value="HCA OPERON TRANSCRIPTIONAL ACTIVATOR HCAR"/>
    <property type="match status" value="1"/>
</dbReference>
<dbReference type="Gene3D" id="1.10.10.10">
    <property type="entry name" value="Winged helix-like DNA-binding domain superfamily/Winged helix DNA-binding domain"/>
    <property type="match status" value="1"/>
</dbReference>
<dbReference type="InterPro" id="IPR005119">
    <property type="entry name" value="LysR_subst-bd"/>
</dbReference>
<comment type="caution">
    <text evidence="6">The sequence shown here is derived from an EMBL/GenBank/DDBJ whole genome shotgun (WGS) entry which is preliminary data.</text>
</comment>
<dbReference type="InterPro" id="IPR036390">
    <property type="entry name" value="WH_DNA-bd_sf"/>
</dbReference>
<proteinExistence type="inferred from homology"/>
<keyword evidence="3" id="KW-0238">DNA-binding</keyword>
<dbReference type="RefSeq" id="WP_154444539.1">
    <property type="nucleotide sequence ID" value="NZ_WIND01000001.1"/>
</dbReference>
<dbReference type="AlphaFoldDB" id="A0A6L5YXA5"/>
<dbReference type="Pfam" id="PF03466">
    <property type="entry name" value="LysR_substrate"/>
    <property type="match status" value="1"/>
</dbReference>
<keyword evidence="7" id="KW-1185">Reference proteome</keyword>
<dbReference type="SUPFAM" id="SSF53850">
    <property type="entry name" value="Periplasmic binding protein-like II"/>
    <property type="match status" value="1"/>
</dbReference>
<name>A0A6L5YXA5_9RHOB</name>
<organism evidence="6 7">
    <name type="scientific">Halovulum marinum</name>
    <dbReference type="NCBI Taxonomy" id="2662447"/>
    <lineage>
        <taxon>Bacteria</taxon>
        <taxon>Pseudomonadati</taxon>
        <taxon>Pseudomonadota</taxon>
        <taxon>Alphaproteobacteria</taxon>
        <taxon>Rhodobacterales</taxon>
        <taxon>Paracoccaceae</taxon>
        <taxon>Halovulum</taxon>
    </lineage>
</organism>
<dbReference type="SUPFAM" id="SSF46785">
    <property type="entry name" value="Winged helix' DNA-binding domain"/>
    <property type="match status" value="1"/>
</dbReference>
<dbReference type="PANTHER" id="PTHR30346">
    <property type="entry name" value="TRANSCRIPTIONAL DUAL REGULATOR HCAR-RELATED"/>
    <property type="match status" value="1"/>
</dbReference>
<accession>A0A6L5YXA5</accession>
<dbReference type="CDD" id="cd08414">
    <property type="entry name" value="PBP2_LTTR_aromatics_like"/>
    <property type="match status" value="1"/>
</dbReference>
<dbReference type="GO" id="GO:0032993">
    <property type="term" value="C:protein-DNA complex"/>
    <property type="evidence" value="ECO:0007669"/>
    <property type="project" value="TreeGrafter"/>
</dbReference>
<keyword evidence="2" id="KW-0805">Transcription regulation</keyword>
<dbReference type="PROSITE" id="PS50931">
    <property type="entry name" value="HTH_LYSR"/>
    <property type="match status" value="1"/>
</dbReference>
<dbReference type="GO" id="GO:0003700">
    <property type="term" value="F:DNA-binding transcription factor activity"/>
    <property type="evidence" value="ECO:0007669"/>
    <property type="project" value="InterPro"/>
</dbReference>
<dbReference type="Gene3D" id="3.40.190.10">
    <property type="entry name" value="Periplasmic binding protein-like II"/>
    <property type="match status" value="2"/>
</dbReference>
<evidence type="ECO:0000256" key="2">
    <source>
        <dbReference type="ARBA" id="ARBA00023015"/>
    </source>
</evidence>
<gene>
    <name evidence="6" type="ORF">GE300_02525</name>
</gene>
<evidence type="ECO:0000256" key="4">
    <source>
        <dbReference type="ARBA" id="ARBA00023163"/>
    </source>
</evidence>
<dbReference type="GO" id="GO:0003677">
    <property type="term" value="F:DNA binding"/>
    <property type="evidence" value="ECO:0007669"/>
    <property type="project" value="UniProtKB-KW"/>
</dbReference>
<dbReference type="Proteomes" id="UP000474957">
    <property type="component" value="Unassembled WGS sequence"/>
</dbReference>
<keyword evidence="4" id="KW-0804">Transcription</keyword>
<evidence type="ECO:0000259" key="5">
    <source>
        <dbReference type="PROSITE" id="PS50931"/>
    </source>
</evidence>
<comment type="similarity">
    <text evidence="1">Belongs to the LysR transcriptional regulatory family.</text>
</comment>
<dbReference type="PRINTS" id="PR00039">
    <property type="entry name" value="HTHLYSR"/>
</dbReference>
<evidence type="ECO:0000313" key="6">
    <source>
        <dbReference type="EMBL" id="MSU88492.1"/>
    </source>
</evidence>
<dbReference type="InterPro" id="IPR000847">
    <property type="entry name" value="LysR_HTH_N"/>
</dbReference>
<feature type="domain" description="HTH lysR-type" evidence="5">
    <location>
        <begin position="7"/>
        <end position="64"/>
    </location>
</feature>
<dbReference type="InterPro" id="IPR036388">
    <property type="entry name" value="WH-like_DNA-bd_sf"/>
</dbReference>
<evidence type="ECO:0000256" key="3">
    <source>
        <dbReference type="ARBA" id="ARBA00023125"/>
    </source>
</evidence>
<evidence type="ECO:0000313" key="7">
    <source>
        <dbReference type="Proteomes" id="UP000474957"/>
    </source>
</evidence>
<sequence length="310" mass="34235">MLPVENIEIRHLRYFLRVAEELHFGRAAEMLGVSQAPLSQQIRQLEERIGVRLFDRTTRTVRLTPAGTALYDHAQEVLSTLEGGIRSAQAAGGLTSGTLKLGAVYVAVFTFMSAAMRDFASRNPQVRLDMQIHTTEEQLALLKDRRIDVAFVRPPRTAAGIAYREVHREGFVAALPAESPLARKPDLGFADFRDQRFVTYSSIVGASYQDVVIQHCRKAGYRPNVVQEVSHTHTIVTMVAAGIGIGIVPAWVELTPMRGVVYRPLTELPRAVALVVAWREDSMNPFVRDFVDCTLAAARAEAARRAGGGD</sequence>
<dbReference type="Pfam" id="PF00126">
    <property type="entry name" value="HTH_1"/>
    <property type="match status" value="1"/>
</dbReference>
<reference evidence="6 7" key="1">
    <citation type="submission" date="2019-10" db="EMBL/GenBank/DDBJ databases">
        <title>Cognatihalovulum marinum gen. nov. sp. nov., a new member of the family Rhodobacteraceae isolated from deep seawater of the Northwest Indian Ocean.</title>
        <authorList>
            <person name="Ruan C."/>
            <person name="Wang J."/>
            <person name="Zheng X."/>
            <person name="Song L."/>
            <person name="Zhu Y."/>
            <person name="Huang Y."/>
            <person name="Lu Z."/>
            <person name="Du W."/>
            <person name="Huang L."/>
            <person name="Dai X."/>
        </authorList>
    </citation>
    <scope>NUCLEOTIDE SEQUENCE [LARGE SCALE GENOMIC DNA]</scope>
    <source>
        <strain evidence="6 7">2CG4</strain>
    </source>
</reference>